<dbReference type="AlphaFoldDB" id="A0A9X0BH89"/>
<feature type="region of interest" description="Disordered" evidence="1">
    <location>
        <begin position="49"/>
        <end position="75"/>
    </location>
</feature>
<proteinExistence type="predicted"/>
<dbReference type="Proteomes" id="UP001147760">
    <property type="component" value="Unassembled WGS sequence"/>
</dbReference>
<comment type="caution">
    <text evidence="2">The sequence shown here is derived from an EMBL/GenBank/DDBJ whole genome shotgun (WGS) entry which is preliminary data.</text>
</comment>
<name>A0A9X0BH89_9EURO</name>
<sequence>MKMAKGADQNLTLADRVKFLRNIDGQTWPLVILAELDDASRDKLVQRLRPNPQEDKHSSTRGKCQAQVNTSSRGNDVQTFTPSVSLLASMARQGSHRDSQANLYALAVLAYQSGHSKLMVADELSKRQLTGNLRPGERTCLSVILISVNEKPSTVDGISVWARRENCGGQQIAQMFAKFDDTWKSKPVAEKTKSDRHEQVLEREIWENPGLELHDPDRPVLSTDLKATLGWESYLEAMVAALSKLPVGLATDIVSRIGDARSVQSCSWKNFPCDEHLVIFLLFPATPDQIRETTSFIQEAVRKETVKLKSTDLDESDFESDLDEPKMTFELIPWDKHGIRSRRDLMTFWSSYYYSRVGSFWAGIPALNLLLQPITDVSDPSFVEVSSNNKTVGVASRTTLDRLINFPEWQSASSHRGSWLPALYLTNHLFKDQDREIRAEIKAYDGGLDDYYNTGAKGCGFMPWKPGKAGELDGTVQDMWEIAQKVESELFLANDCEFICIDQKSAVDKKVIYVLSDNFITKKARRKWSQLKDLPNYRMQGITFARISARDAHVQSLDMHRIHKRAYRYNLKHFIRPDLRPHGRLEFGYGYGDGDGNPVQLKDDVNPEEEEDSPVETDEDEYREDSDVGTEEMWGYHMGLGPGFGY</sequence>
<evidence type="ECO:0000313" key="2">
    <source>
        <dbReference type="EMBL" id="KAJ5459081.1"/>
    </source>
</evidence>
<evidence type="ECO:0000313" key="3">
    <source>
        <dbReference type="Proteomes" id="UP001147760"/>
    </source>
</evidence>
<evidence type="ECO:0000256" key="1">
    <source>
        <dbReference type="SAM" id="MobiDB-lite"/>
    </source>
</evidence>
<protein>
    <submittedName>
        <fullName evidence="2">Uncharacterized protein</fullName>
    </submittedName>
</protein>
<organism evidence="2 3">
    <name type="scientific">Penicillium desertorum</name>
    <dbReference type="NCBI Taxonomy" id="1303715"/>
    <lineage>
        <taxon>Eukaryota</taxon>
        <taxon>Fungi</taxon>
        <taxon>Dikarya</taxon>
        <taxon>Ascomycota</taxon>
        <taxon>Pezizomycotina</taxon>
        <taxon>Eurotiomycetes</taxon>
        <taxon>Eurotiomycetidae</taxon>
        <taxon>Eurotiales</taxon>
        <taxon>Aspergillaceae</taxon>
        <taxon>Penicillium</taxon>
    </lineage>
</organism>
<keyword evidence="3" id="KW-1185">Reference proteome</keyword>
<dbReference type="OrthoDB" id="4357450at2759"/>
<accession>A0A9X0BH89</accession>
<dbReference type="EMBL" id="JAPWDO010000008">
    <property type="protein sequence ID" value="KAJ5459081.1"/>
    <property type="molecule type" value="Genomic_DNA"/>
</dbReference>
<feature type="compositionally biased region" description="Acidic residues" evidence="1">
    <location>
        <begin position="606"/>
        <end position="627"/>
    </location>
</feature>
<feature type="region of interest" description="Disordered" evidence="1">
    <location>
        <begin position="590"/>
        <end position="627"/>
    </location>
</feature>
<reference evidence="2" key="1">
    <citation type="submission" date="2022-12" db="EMBL/GenBank/DDBJ databases">
        <authorList>
            <person name="Petersen C."/>
        </authorList>
    </citation>
    <scope>NUCLEOTIDE SEQUENCE</scope>
    <source>
        <strain evidence="2">IBT 17660</strain>
    </source>
</reference>
<feature type="compositionally biased region" description="Polar residues" evidence="1">
    <location>
        <begin position="66"/>
        <end position="75"/>
    </location>
</feature>
<gene>
    <name evidence="2" type="ORF">N7530_011025</name>
</gene>
<reference evidence="2" key="2">
    <citation type="journal article" date="2023" name="IMA Fungus">
        <title>Comparative genomic study of the Penicillium genus elucidates a diverse pangenome and 15 lateral gene transfer events.</title>
        <authorList>
            <person name="Petersen C."/>
            <person name="Sorensen T."/>
            <person name="Nielsen M.R."/>
            <person name="Sondergaard T.E."/>
            <person name="Sorensen J.L."/>
            <person name="Fitzpatrick D.A."/>
            <person name="Frisvad J.C."/>
            <person name="Nielsen K.L."/>
        </authorList>
    </citation>
    <scope>NUCLEOTIDE SEQUENCE</scope>
    <source>
        <strain evidence="2">IBT 17660</strain>
    </source>
</reference>